<comment type="subcellular location">
    <subcellularLocation>
        <location evidence="1">Membrane</location>
        <topology evidence="1">Multi-pass membrane protein</topology>
    </subcellularLocation>
</comment>
<dbReference type="PROSITE" id="PS50004">
    <property type="entry name" value="C2"/>
    <property type="match status" value="3"/>
</dbReference>
<dbReference type="InterPro" id="IPR035892">
    <property type="entry name" value="C2_domain_sf"/>
</dbReference>
<dbReference type="InterPro" id="IPR013583">
    <property type="entry name" value="MCTP_C"/>
</dbReference>
<evidence type="ECO:0000259" key="9">
    <source>
        <dbReference type="PROSITE" id="PS50004"/>
    </source>
</evidence>
<comment type="similarity">
    <text evidence="2">Belongs to the MCTP family.</text>
</comment>
<keyword evidence="3 8" id="KW-0812">Transmembrane</keyword>
<dbReference type="OrthoDB" id="2015333at2759"/>
<gene>
    <name evidence="11" type="primary">LOC113850835</name>
</gene>
<sequence>MRDENMEFNLKEISPNIGANNLTGNGGIRTSGDLVEISLFLFVRISRGRDLVGYRDPYVEVNVGRFKGTTLCIKNNSHPEWNQIFALHQTQIQSEDTLEILVKNNVLRHDQCMGRISFAVSDIPTRFPTDGTLAPQWHGLENQRGVRCRGELMLCTWIGTQADEAFHEASHLHLGATSVGIYNVANTCSCIYLMPRIWCLRVYLIQARDLLVEDRTECSQIFIHATLGKLIFTSKSVMNNDGNPKWNEELLIAVAEPFDQMLVLSVRQGTLGSHENIGRCVLPVKNVDMRVDESPPRTRIFGVKRNERFVGRLYLRLSLDGGYHVFDEDPLCSSDMNPTSNALWRPSIGVFEMGILNATGLPAMKPRHRTDAYCVAKYGSKWVRTRTVINSLCPKWNEQYSWDVYDPCTFITICVFDDVQVHVQESGIAAGAIDARIGKVRIRLSELETNRIYSYFYPLVELQPSGLKKMGEIQLAFKFCCPDMMSIYKVYTLPMLPTQHFANPLSLTQLHGLRKQAVMLVWSKMSRTEPPLRREVIEYMLDSHEIMWSMRRCRADFERINTFLSGLVGLYTHFDEIRNWKNPISTLIVLLLLFVVIVHPQHLLPTMFSYLILHVLLQYQTRPRNPSHVDLLLSHVHTTSVDELEEEFDPIPSRFGDNIIRNRYDRLRVAAGKYVALMGHLATRGERLQSLLSWQDPIATILFMILCLISGIVTLIVPFRVIVSVWLIYLLRHPIVRSSFPTPFENWVRRLPSKLDNMI</sequence>
<feature type="domain" description="C2" evidence="9">
    <location>
        <begin position="330"/>
        <end position="457"/>
    </location>
</feature>
<evidence type="ECO:0000256" key="6">
    <source>
        <dbReference type="ARBA" id="ARBA00022989"/>
    </source>
</evidence>
<evidence type="ECO:0000313" key="10">
    <source>
        <dbReference type="Proteomes" id="UP000694853"/>
    </source>
</evidence>
<keyword evidence="4" id="KW-0677">Repeat</keyword>
<dbReference type="RefSeq" id="XP_027337165.1">
    <property type="nucleotide sequence ID" value="XM_027481364.1"/>
</dbReference>
<dbReference type="SUPFAM" id="SSF49562">
    <property type="entry name" value="C2 domain (Calcium/lipid-binding domain, CaLB)"/>
    <property type="match status" value="3"/>
</dbReference>
<evidence type="ECO:0000256" key="4">
    <source>
        <dbReference type="ARBA" id="ARBA00022737"/>
    </source>
</evidence>
<evidence type="ECO:0000256" key="5">
    <source>
        <dbReference type="ARBA" id="ARBA00022837"/>
    </source>
</evidence>
<evidence type="ECO:0000256" key="1">
    <source>
        <dbReference type="ARBA" id="ARBA00004141"/>
    </source>
</evidence>
<keyword evidence="6 8" id="KW-1133">Transmembrane helix</keyword>
<dbReference type="FunFam" id="2.60.40.150:FF:000090">
    <property type="entry name" value="C2 domain-containing protein"/>
    <property type="match status" value="1"/>
</dbReference>
<dbReference type="KEGG" id="aprc:113850835"/>
<dbReference type="PANTHER" id="PTHR31425:SF41">
    <property type="entry name" value="ANTHRANILATE PHOSPHORIBOSYLTRANSFERASE-LIKE PROTEIN"/>
    <property type="match status" value="1"/>
</dbReference>
<dbReference type="Proteomes" id="UP000694853">
    <property type="component" value="Unplaced"/>
</dbReference>
<feature type="domain" description="C2" evidence="9">
    <location>
        <begin position="173"/>
        <end position="299"/>
    </location>
</feature>
<proteinExistence type="inferred from homology"/>
<dbReference type="InterPro" id="IPR000008">
    <property type="entry name" value="C2_dom"/>
</dbReference>
<dbReference type="AlphaFoldDB" id="A0A8B8K0C0"/>
<feature type="transmembrane region" description="Helical" evidence="8">
    <location>
        <begin position="698"/>
        <end position="731"/>
    </location>
</feature>
<organism evidence="10 11">
    <name type="scientific">Abrus precatorius</name>
    <name type="common">Indian licorice</name>
    <name type="synonym">Glycine abrus</name>
    <dbReference type="NCBI Taxonomy" id="3816"/>
    <lineage>
        <taxon>Eukaryota</taxon>
        <taxon>Viridiplantae</taxon>
        <taxon>Streptophyta</taxon>
        <taxon>Embryophyta</taxon>
        <taxon>Tracheophyta</taxon>
        <taxon>Spermatophyta</taxon>
        <taxon>Magnoliopsida</taxon>
        <taxon>eudicotyledons</taxon>
        <taxon>Gunneridae</taxon>
        <taxon>Pentapetalae</taxon>
        <taxon>rosids</taxon>
        <taxon>fabids</taxon>
        <taxon>Fabales</taxon>
        <taxon>Fabaceae</taxon>
        <taxon>Papilionoideae</taxon>
        <taxon>50 kb inversion clade</taxon>
        <taxon>NPAAA clade</taxon>
        <taxon>indigoferoid/millettioid clade</taxon>
        <taxon>Abreae</taxon>
        <taxon>Abrus</taxon>
    </lineage>
</organism>
<dbReference type="GeneID" id="113850835"/>
<accession>A0A8B8K0C0</accession>
<dbReference type="InterPro" id="IPR047259">
    <property type="entry name" value="QUIRKY-like"/>
</dbReference>
<dbReference type="CDD" id="cd08379">
    <property type="entry name" value="C2D_MCTP_PRT_plant"/>
    <property type="match status" value="1"/>
</dbReference>
<feature type="domain" description="C2" evidence="9">
    <location>
        <begin position="22"/>
        <end position="133"/>
    </location>
</feature>
<protein>
    <submittedName>
        <fullName evidence="11">FT-interacting protein 7-like</fullName>
    </submittedName>
</protein>
<dbReference type="PANTHER" id="PTHR31425">
    <property type="entry name" value="PHOSPHORIBOSYLANTHRANILATE TRANSFERASE ISOFORM 1"/>
    <property type="match status" value="1"/>
</dbReference>
<evidence type="ECO:0000256" key="3">
    <source>
        <dbReference type="ARBA" id="ARBA00022692"/>
    </source>
</evidence>
<keyword evidence="7 8" id="KW-0472">Membrane</keyword>
<keyword evidence="10" id="KW-1185">Reference proteome</keyword>
<dbReference type="Pfam" id="PF08372">
    <property type="entry name" value="PRT_C"/>
    <property type="match status" value="1"/>
</dbReference>
<evidence type="ECO:0000256" key="7">
    <source>
        <dbReference type="ARBA" id="ARBA00023136"/>
    </source>
</evidence>
<dbReference type="InterPro" id="IPR047255">
    <property type="entry name" value="C2D_MCTP_PRT_plant"/>
</dbReference>
<reference evidence="10" key="1">
    <citation type="journal article" date="2019" name="Toxins">
        <title>Detection of Abrin-Like and Prepropulchellin-Like Toxin Genes and Transcripts Using Whole Genome Sequencing and Full-Length Transcript Sequencing of Abrus precatorius.</title>
        <authorList>
            <person name="Hovde B.T."/>
            <person name="Daligault H.E."/>
            <person name="Hanschen E.R."/>
            <person name="Kunde Y.A."/>
            <person name="Johnson M.B."/>
            <person name="Starkenburg S.R."/>
            <person name="Johnson S.L."/>
        </authorList>
    </citation>
    <scope>NUCLEOTIDE SEQUENCE [LARGE SCALE GENOMIC DNA]</scope>
</reference>
<evidence type="ECO:0000256" key="8">
    <source>
        <dbReference type="SAM" id="Phobius"/>
    </source>
</evidence>
<dbReference type="GO" id="GO:0016020">
    <property type="term" value="C:membrane"/>
    <property type="evidence" value="ECO:0007669"/>
    <property type="project" value="UniProtKB-SubCell"/>
</dbReference>
<dbReference type="Pfam" id="PF00168">
    <property type="entry name" value="C2"/>
    <property type="match status" value="3"/>
</dbReference>
<dbReference type="Gene3D" id="2.60.40.150">
    <property type="entry name" value="C2 domain"/>
    <property type="match status" value="3"/>
</dbReference>
<reference evidence="11" key="2">
    <citation type="submission" date="2025-08" db="UniProtKB">
        <authorList>
            <consortium name="RefSeq"/>
        </authorList>
    </citation>
    <scope>IDENTIFICATION</scope>
    <source>
        <tissue evidence="11">Young leaves</tissue>
    </source>
</reference>
<name>A0A8B8K0C0_ABRPR</name>
<evidence type="ECO:0000256" key="2">
    <source>
        <dbReference type="ARBA" id="ARBA00007923"/>
    </source>
</evidence>
<dbReference type="SMART" id="SM00239">
    <property type="entry name" value="C2"/>
    <property type="match status" value="3"/>
</dbReference>
<evidence type="ECO:0000313" key="11">
    <source>
        <dbReference type="RefSeq" id="XP_027337165.1"/>
    </source>
</evidence>
<keyword evidence="5" id="KW-0106">Calcium</keyword>